<dbReference type="Proteomes" id="UP000791440">
    <property type="component" value="Unassembled WGS sequence"/>
</dbReference>
<dbReference type="PANTHER" id="PTHR24216">
    <property type="entry name" value="PAXILLIN-RELATED"/>
    <property type="match status" value="1"/>
</dbReference>
<gene>
    <name evidence="4" type="ORF">O3G_MSEX005783</name>
</gene>
<feature type="signal peptide" evidence="3">
    <location>
        <begin position="1"/>
        <end position="22"/>
    </location>
</feature>
<evidence type="ECO:0000256" key="3">
    <source>
        <dbReference type="SAM" id="SignalP"/>
    </source>
</evidence>
<keyword evidence="2" id="KW-1133">Transmembrane helix</keyword>
<comment type="caution">
    <text evidence="4">The sequence shown here is derived from an EMBL/GenBank/DDBJ whole genome shotgun (WGS) entry which is preliminary data.</text>
</comment>
<sequence length="560" mass="60608">MLEFKTLRCVFALLCCVTYVSCDKCVTYKFQEDFEELFNKDLGVCANINLFWLQRSYASIDLQSPNEKSVSFITPQAALSCVSSFFFTMTGGGTVEVNIYMDGAENSDQITVFANQYVPNGNDAVMGTISNTPLLAGFVRGWQSLRVTILGSATYTGYITLMGTASPDSIVLVDSFRYIPPGYDEERCVIYEEDKDPATTEIEIDSTTGANVDETTEPGSDPTTQAEPVLTTETQANVTEITTEVEPSTADVKPIEPETTSRDGGDSDTTTQPSVEEITTPSSDIPTIPEPEPDIPTTPEPDTPAPEPDIPTTPEPDTPAPEPHIPTTPEPDTPAPEPDIPTTPEPDTPAPEPGIPTTPESDTPAPEPSIPTTPEPDTSAPEPDIPTTPEPDTPAPEPGIPTTPEPDTPAPEPDTPAPEPGIPTTPEPDTPAPEPDIPTTPEPDTPMTPPPNVFTTQPDINFETTESYTTTTEENYTDSPEIGQSSFWTPLTITMVVLLCFIILVIVAVTFYEIGKRRSVRNEIMDIDIDIDNLPKTITVPRVKQVYTDPPYSTSNAYLV</sequence>
<evidence type="ECO:0008006" key="6">
    <source>
        <dbReference type="Google" id="ProtNLM"/>
    </source>
</evidence>
<feature type="compositionally biased region" description="Pro residues" evidence="1">
    <location>
        <begin position="383"/>
        <end position="452"/>
    </location>
</feature>
<evidence type="ECO:0000256" key="1">
    <source>
        <dbReference type="SAM" id="MobiDB-lite"/>
    </source>
</evidence>
<organism evidence="4 5">
    <name type="scientific">Manduca sexta</name>
    <name type="common">Tobacco hawkmoth</name>
    <name type="synonym">Tobacco hornworm</name>
    <dbReference type="NCBI Taxonomy" id="7130"/>
    <lineage>
        <taxon>Eukaryota</taxon>
        <taxon>Metazoa</taxon>
        <taxon>Ecdysozoa</taxon>
        <taxon>Arthropoda</taxon>
        <taxon>Hexapoda</taxon>
        <taxon>Insecta</taxon>
        <taxon>Pterygota</taxon>
        <taxon>Neoptera</taxon>
        <taxon>Endopterygota</taxon>
        <taxon>Lepidoptera</taxon>
        <taxon>Glossata</taxon>
        <taxon>Ditrysia</taxon>
        <taxon>Bombycoidea</taxon>
        <taxon>Sphingidae</taxon>
        <taxon>Sphinginae</taxon>
        <taxon>Sphingini</taxon>
        <taxon>Manduca</taxon>
    </lineage>
</organism>
<feature type="compositionally biased region" description="Pro residues" evidence="1">
    <location>
        <begin position="365"/>
        <end position="374"/>
    </location>
</feature>
<feature type="compositionally biased region" description="Low complexity" evidence="1">
    <location>
        <begin position="267"/>
        <end position="287"/>
    </location>
</feature>
<keyword evidence="2" id="KW-0812">Transmembrane</keyword>
<evidence type="ECO:0000313" key="4">
    <source>
        <dbReference type="EMBL" id="KAG6448910.1"/>
    </source>
</evidence>
<name>A0A922CJ89_MANSE</name>
<evidence type="ECO:0000313" key="5">
    <source>
        <dbReference type="Proteomes" id="UP000791440"/>
    </source>
</evidence>
<reference evidence="4" key="1">
    <citation type="journal article" date="2016" name="Insect Biochem. Mol. Biol.">
        <title>Multifaceted biological insights from a draft genome sequence of the tobacco hornworm moth, Manduca sexta.</title>
        <authorList>
            <person name="Kanost M.R."/>
            <person name="Arrese E.L."/>
            <person name="Cao X."/>
            <person name="Chen Y.R."/>
            <person name="Chellapilla S."/>
            <person name="Goldsmith M.R."/>
            <person name="Grosse-Wilde E."/>
            <person name="Heckel D.G."/>
            <person name="Herndon N."/>
            <person name="Jiang H."/>
            <person name="Papanicolaou A."/>
            <person name="Qu J."/>
            <person name="Soulages J.L."/>
            <person name="Vogel H."/>
            <person name="Walters J."/>
            <person name="Waterhouse R.M."/>
            <person name="Ahn S.J."/>
            <person name="Almeida F.C."/>
            <person name="An C."/>
            <person name="Aqrawi P."/>
            <person name="Bretschneider A."/>
            <person name="Bryant W.B."/>
            <person name="Bucks S."/>
            <person name="Chao H."/>
            <person name="Chevignon G."/>
            <person name="Christen J.M."/>
            <person name="Clarke D.F."/>
            <person name="Dittmer N.T."/>
            <person name="Ferguson L.C.F."/>
            <person name="Garavelou S."/>
            <person name="Gordon K.H.J."/>
            <person name="Gunaratna R.T."/>
            <person name="Han Y."/>
            <person name="Hauser F."/>
            <person name="He Y."/>
            <person name="Heidel-Fischer H."/>
            <person name="Hirsh A."/>
            <person name="Hu Y."/>
            <person name="Jiang H."/>
            <person name="Kalra D."/>
            <person name="Klinner C."/>
            <person name="Konig C."/>
            <person name="Kovar C."/>
            <person name="Kroll A.R."/>
            <person name="Kuwar S.S."/>
            <person name="Lee S.L."/>
            <person name="Lehman R."/>
            <person name="Li K."/>
            <person name="Li Z."/>
            <person name="Liang H."/>
            <person name="Lovelace S."/>
            <person name="Lu Z."/>
            <person name="Mansfield J.H."/>
            <person name="McCulloch K.J."/>
            <person name="Mathew T."/>
            <person name="Morton B."/>
            <person name="Muzny D.M."/>
            <person name="Neunemann D."/>
            <person name="Ongeri F."/>
            <person name="Pauchet Y."/>
            <person name="Pu L.L."/>
            <person name="Pyrousis I."/>
            <person name="Rao X.J."/>
            <person name="Redding A."/>
            <person name="Roesel C."/>
            <person name="Sanchez-Gracia A."/>
            <person name="Schaack S."/>
            <person name="Shukla A."/>
            <person name="Tetreau G."/>
            <person name="Wang Y."/>
            <person name="Xiong G.H."/>
            <person name="Traut W."/>
            <person name="Walsh T.K."/>
            <person name="Worley K.C."/>
            <person name="Wu D."/>
            <person name="Wu W."/>
            <person name="Wu Y.Q."/>
            <person name="Zhang X."/>
            <person name="Zou Z."/>
            <person name="Zucker H."/>
            <person name="Briscoe A.D."/>
            <person name="Burmester T."/>
            <person name="Clem R.J."/>
            <person name="Feyereisen R."/>
            <person name="Grimmelikhuijzen C.J.P."/>
            <person name="Hamodrakas S.J."/>
            <person name="Hansson B.S."/>
            <person name="Huguet E."/>
            <person name="Jermiin L.S."/>
            <person name="Lan Q."/>
            <person name="Lehman H.K."/>
            <person name="Lorenzen M."/>
            <person name="Merzendorfer H."/>
            <person name="Michalopoulos I."/>
            <person name="Morton D.B."/>
            <person name="Muthukrishnan S."/>
            <person name="Oakeshott J.G."/>
            <person name="Palmer W."/>
            <person name="Park Y."/>
            <person name="Passarelli A.L."/>
            <person name="Rozas J."/>
            <person name="Schwartz L.M."/>
            <person name="Smith W."/>
            <person name="Southgate A."/>
            <person name="Vilcinskas A."/>
            <person name="Vogt R."/>
            <person name="Wang P."/>
            <person name="Werren J."/>
            <person name="Yu X.Q."/>
            <person name="Zhou J.J."/>
            <person name="Brown S.J."/>
            <person name="Scherer S.E."/>
            <person name="Richards S."/>
            <person name="Blissard G.W."/>
        </authorList>
    </citation>
    <scope>NUCLEOTIDE SEQUENCE</scope>
</reference>
<protein>
    <recommendedName>
        <fullName evidence="6">Zonadhesin</fullName>
    </recommendedName>
</protein>
<feature type="compositionally biased region" description="Basic and acidic residues" evidence="1">
    <location>
        <begin position="253"/>
        <end position="265"/>
    </location>
</feature>
<feature type="compositionally biased region" description="Polar residues" evidence="1">
    <location>
        <begin position="217"/>
        <end position="246"/>
    </location>
</feature>
<feature type="transmembrane region" description="Helical" evidence="2">
    <location>
        <begin position="487"/>
        <end position="512"/>
    </location>
</feature>
<feature type="chain" id="PRO_5037618726" description="Zonadhesin" evidence="3">
    <location>
        <begin position="23"/>
        <end position="560"/>
    </location>
</feature>
<feature type="compositionally biased region" description="Pro residues" evidence="1">
    <location>
        <begin position="288"/>
        <end position="356"/>
    </location>
</feature>
<feature type="region of interest" description="Disordered" evidence="1">
    <location>
        <begin position="197"/>
        <end position="458"/>
    </location>
</feature>
<keyword evidence="5" id="KW-1185">Reference proteome</keyword>
<dbReference type="EMBL" id="JH668364">
    <property type="protein sequence ID" value="KAG6448910.1"/>
    <property type="molecule type" value="Genomic_DNA"/>
</dbReference>
<dbReference type="AlphaFoldDB" id="A0A922CJ89"/>
<keyword evidence="2" id="KW-0472">Membrane</keyword>
<proteinExistence type="predicted"/>
<accession>A0A922CJ89</accession>
<keyword evidence="3" id="KW-0732">Signal</keyword>
<reference evidence="4" key="2">
    <citation type="submission" date="2020-12" db="EMBL/GenBank/DDBJ databases">
        <authorList>
            <person name="Kanost M."/>
        </authorList>
    </citation>
    <scope>NUCLEOTIDE SEQUENCE</scope>
</reference>
<evidence type="ECO:0000256" key="2">
    <source>
        <dbReference type="SAM" id="Phobius"/>
    </source>
</evidence>